<dbReference type="AlphaFoldDB" id="A0A8J3REG2"/>
<dbReference type="Pfam" id="PF08843">
    <property type="entry name" value="AbiEii"/>
    <property type="match status" value="1"/>
</dbReference>
<name>A0A8J3REG2_9ACTN</name>
<dbReference type="Proteomes" id="UP000610966">
    <property type="component" value="Unassembled WGS sequence"/>
</dbReference>
<gene>
    <name evidence="1" type="ORF">Mth01_57610</name>
</gene>
<dbReference type="EMBL" id="BOOG01000103">
    <property type="protein sequence ID" value="GIH73508.1"/>
    <property type="molecule type" value="Genomic_DNA"/>
</dbReference>
<reference evidence="1" key="1">
    <citation type="submission" date="2021-01" db="EMBL/GenBank/DDBJ databases">
        <title>Whole genome shotgun sequence of Sphaerimonospora thailandensis NBRC 107569.</title>
        <authorList>
            <person name="Komaki H."/>
            <person name="Tamura T."/>
        </authorList>
    </citation>
    <scope>NUCLEOTIDE SEQUENCE</scope>
    <source>
        <strain evidence="1">NBRC 107569</strain>
    </source>
</reference>
<evidence type="ECO:0000313" key="2">
    <source>
        <dbReference type="Proteomes" id="UP000610966"/>
    </source>
</evidence>
<dbReference type="RefSeq" id="WP_204019135.1">
    <property type="nucleotide sequence ID" value="NZ_BOOG01000103.1"/>
</dbReference>
<proteinExistence type="predicted"/>
<keyword evidence="2" id="KW-1185">Reference proteome</keyword>
<sequence>MQPTGETFPYATPHAFGAAIMDRLKRTSGDSPYSTSQRRRQFAYDRLLARLFTSDENGWILKGGVALLARLSVARHSADVDVMAIADSPEAGFAALCKVTETELGDFFTFRFDRPRSLIQGVEGIRVGVEAWLGPRRFERFGVDLVTGAVVTGEPEVSPPILALDIPGLVRPSYRLYPLVDTVSDKVMAMLKDHNGRPSTRFRDLVDLVLIARSRSLRAEHLSTAFTSEAHRRKLLHRASLDVPDEAMWTAGYAGVVADLPWIAERSLPDALVVAKALVDPVLSGRVSSGIWDPQTLTWKTNASS</sequence>
<evidence type="ECO:0008006" key="3">
    <source>
        <dbReference type="Google" id="ProtNLM"/>
    </source>
</evidence>
<protein>
    <recommendedName>
        <fullName evidence="3">Nucleotidyltransferase AbiEii toxin of type IV toxin-antitoxin system</fullName>
    </recommendedName>
</protein>
<comment type="caution">
    <text evidence="1">The sequence shown here is derived from an EMBL/GenBank/DDBJ whole genome shotgun (WGS) entry which is preliminary data.</text>
</comment>
<organism evidence="1 2">
    <name type="scientific">Sphaerimonospora thailandensis</name>
    <dbReference type="NCBI Taxonomy" id="795644"/>
    <lineage>
        <taxon>Bacteria</taxon>
        <taxon>Bacillati</taxon>
        <taxon>Actinomycetota</taxon>
        <taxon>Actinomycetes</taxon>
        <taxon>Streptosporangiales</taxon>
        <taxon>Streptosporangiaceae</taxon>
        <taxon>Sphaerimonospora</taxon>
    </lineage>
</organism>
<accession>A0A8J3REG2</accession>
<dbReference type="InterPro" id="IPR014942">
    <property type="entry name" value="AbiEii"/>
</dbReference>
<evidence type="ECO:0000313" key="1">
    <source>
        <dbReference type="EMBL" id="GIH73508.1"/>
    </source>
</evidence>